<keyword evidence="2 4" id="KW-0663">Pyridoxal phosphate</keyword>
<feature type="active site" description="Proton acceptor; specific for D-alanine" evidence="4">
    <location>
        <position position="64"/>
    </location>
</feature>
<dbReference type="InterPro" id="IPR020622">
    <property type="entry name" value="Ala_racemase_pyridoxalP-BS"/>
</dbReference>
<comment type="caution">
    <text evidence="8">The sequence shown here is derived from an EMBL/GenBank/DDBJ whole genome shotgun (WGS) entry which is preliminary data.</text>
</comment>
<gene>
    <name evidence="8" type="ORF">A3I48_02175</name>
</gene>
<evidence type="ECO:0000256" key="3">
    <source>
        <dbReference type="ARBA" id="ARBA00023235"/>
    </source>
</evidence>
<protein>
    <recommendedName>
        <fullName evidence="4">Alanine racemase</fullName>
        <ecNumber evidence="4">5.1.1.1</ecNumber>
    </recommendedName>
</protein>
<feature type="domain" description="Alanine racemase C-terminal" evidence="7">
    <location>
        <begin position="267"/>
        <end position="395"/>
    </location>
</feature>
<dbReference type="InterPro" id="IPR009006">
    <property type="entry name" value="Ala_racemase/Decarboxylase_C"/>
</dbReference>
<comment type="catalytic activity">
    <reaction evidence="4">
        <text>L-alanine = D-alanine</text>
        <dbReference type="Rhea" id="RHEA:20249"/>
        <dbReference type="ChEBI" id="CHEBI:57416"/>
        <dbReference type="ChEBI" id="CHEBI:57972"/>
        <dbReference type="EC" id="5.1.1.1"/>
    </reaction>
</comment>
<dbReference type="GO" id="GO:0005829">
    <property type="term" value="C:cytosol"/>
    <property type="evidence" value="ECO:0007669"/>
    <property type="project" value="TreeGrafter"/>
</dbReference>
<evidence type="ECO:0000313" key="8">
    <source>
        <dbReference type="EMBL" id="OGE64943.1"/>
    </source>
</evidence>
<dbReference type="HAMAP" id="MF_01201">
    <property type="entry name" value="Ala_racemase"/>
    <property type="match status" value="1"/>
</dbReference>
<evidence type="ECO:0000256" key="6">
    <source>
        <dbReference type="PIRSR" id="PIRSR600821-52"/>
    </source>
</evidence>
<comment type="function">
    <text evidence="4">Catalyzes the interconversion of L-alanine and D-alanine. May also act on other amino acids.</text>
</comment>
<dbReference type="Pfam" id="PF01168">
    <property type="entry name" value="Ala_racemase_N"/>
    <property type="match status" value="1"/>
</dbReference>
<organism evidence="8 9">
    <name type="scientific">Candidatus Daviesbacteria bacterium RIFCSPLOWO2_02_FULL_36_7</name>
    <dbReference type="NCBI Taxonomy" id="1797792"/>
    <lineage>
        <taxon>Bacteria</taxon>
        <taxon>Candidatus Daviesiibacteriota</taxon>
    </lineage>
</organism>
<dbReference type="AlphaFoldDB" id="A0A1F5MHV8"/>
<comment type="pathway">
    <text evidence="4">Amino-acid biosynthesis; D-alanine biosynthesis; D-alanine from L-alanine: step 1/1.</text>
</comment>
<evidence type="ECO:0000256" key="1">
    <source>
        <dbReference type="ARBA" id="ARBA00001933"/>
    </source>
</evidence>
<evidence type="ECO:0000256" key="2">
    <source>
        <dbReference type="ARBA" id="ARBA00022898"/>
    </source>
</evidence>
<feature type="modified residue" description="N6-(pyridoxal phosphate)lysine" evidence="4 5">
    <location>
        <position position="64"/>
    </location>
</feature>
<evidence type="ECO:0000313" key="9">
    <source>
        <dbReference type="Proteomes" id="UP000178859"/>
    </source>
</evidence>
<dbReference type="PROSITE" id="PS00395">
    <property type="entry name" value="ALANINE_RACEMASE"/>
    <property type="match status" value="1"/>
</dbReference>
<evidence type="ECO:0000256" key="4">
    <source>
        <dbReference type="HAMAP-Rule" id="MF_01201"/>
    </source>
</evidence>
<comment type="cofactor">
    <cofactor evidence="1 4 5">
        <name>pyridoxal 5'-phosphate</name>
        <dbReference type="ChEBI" id="CHEBI:597326"/>
    </cofactor>
</comment>
<reference evidence="8 9" key="1">
    <citation type="journal article" date="2016" name="Nat. Commun.">
        <title>Thousands of microbial genomes shed light on interconnected biogeochemical processes in an aquifer system.</title>
        <authorList>
            <person name="Anantharaman K."/>
            <person name="Brown C.T."/>
            <person name="Hug L.A."/>
            <person name="Sharon I."/>
            <person name="Castelle C.J."/>
            <person name="Probst A.J."/>
            <person name="Thomas B.C."/>
            <person name="Singh A."/>
            <person name="Wilkins M.J."/>
            <person name="Karaoz U."/>
            <person name="Brodie E.L."/>
            <person name="Williams K.H."/>
            <person name="Hubbard S.S."/>
            <person name="Banfield J.F."/>
        </authorList>
    </citation>
    <scope>NUCLEOTIDE SEQUENCE [LARGE SCALE GENOMIC DNA]</scope>
</reference>
<dbReference type="SUPFAM" id="SSF50621">
    <property type="entry name" value="Alanine racemase C-terminal domain-like"/>
    <property type="match status" value="1"/>
</dbReference>
<dbReference type="InterPro" id="IPR001608">
    <property type="entry name" value="Ala_racemase_N"/>
</dbReference>
<dbReference type="GO" id="GO:0030170">
    <property type="term" value="F:pyridoxal phosphate binding"/>
    <property type="evidence" value="ECO:0007669"/>
    <property type="project" value="UniProtKB-UniRule"/>
</dbReference>
<dbReference type="SUPFAM" id="SSF51419">
    <property type="entry name" value="PLP-binding barrel"/>
    <property type="match status" value="1"/>
</dbReference>
<dbReference type="EMBL" id="MFDT01000016">
    <property type="protein sequence ID" value="OGE64943.1"/>
    <property type="molecule type" value="Genomic_DNA"/>
</dbReference>
<feature type="binding site" evidence="4 6">
    <location>
        <position position="336"/>
    </location>
    <ligand>
        <name>substrate</name>
    </ligand>
</feature>
<dbReference type="UniPathway" id="UPA00042">
    <property type="reaction ID" value="UER00497"/>
</dbReference>
<name>A0A1F5MHV8_9BACT</name>
<dbReference type="PRINTS" id="PR00992">
    <property type="entry name" value="ALARACEMASE"/>
</dbReference>
<evidence type="ECO:0000259" key="7">
    <source>
        <dbReference type="SMART" id="SM01005"/>
    </source>
</evidence>
<dbReference type="EC" id="5.1.1.1" evidence="4"/>
<dbReference type="PANTHER" id="PTHR30511">
    <property type="entry name" value="ALANINE RACEMASE"/>
    <property type="match status" value="1"/>
</dbReference>
<dbReference type="Pfam" id="PF00842">
    <property type="entry name" value="Ala_racemase_C"/>
    <property type="match status" value="1"/>
</dbReference>
<proteinExistence type="inferred from homology"/>
<accession>A0A1F5MHV8</accession>
<dbReference type="GO" id="GO:0008784">
    <property type="term" value="F:alanine racemase activity"/>
    <property type="evidence" value="ECO:0007669"/>
    <property type="project" value="UniProtKB-UniRule"/>
</dbReference>
<dbReference type="Gene3D" id="2.40.37.10">
    <property type="entry name" value="Lyase, Ornithine Decarboxylase, Chain A, domain 1"/>
    <property type="match status" value="1"/>
</dbReference>
<feature type="binding site" evidence="4 6">
    <location>
        <position position="157"/>
    </location>
    <ligand>
        <name>substrate</name>
    </ligand>
</feature>
<comment type="similarity">
    <text evidence="4">Belongs to the alanine racemase family.</text>
</comment>
<dbReference type="NCBIfam" id="TIGR00492">
    <property type="entry name" value="alr"/>
    <property type="match status" value="1"/>
</dbReference>
<dbReference type="InterPro" id="IPR029066">
    <property type="entry name" value="PLP-binding_barrel"/>
</dbReference>
<dbReference type="Gene3D" id="3.20.20.10">
    <property type="entry name" value="Alanine racemase"/>
    <property type="match status" value="1"/>
</dbReference>
<dbReference type="CDD" id="cd00430">
    <property type="entry name" value="PLPDE_III_AR"/>
    <property type="match status" value="1"/>
</dbReference>
<dbReference type="PANTHER" id="PTHR30511:SF0">
    <property type="entry name" value="ALANINE RACEMASE, CATABOLIC-RELATED"/>
    <property type="match status" value="1"/>
</dbReference>
<evidence type="ECO:0000256" key="5">
    <source>
        <dbReference type="PIRSR" id="PIRSR600821-50"/>
    </source>
</evidence>
<dbReference type="GO" id="GO:0030632">
    <property type="term" value="P:D-alanine biosynthetic process"/>
    <property type="evidence" value="ECO:0007669"/>
    <property type="project" value="UniProtKB-UniRule"/>
</dbReference>
<dbReference type="InterPro" id="IPR000821">
    <property type="entry name" value="Ala_racemase"/>
</dbReference>
<dbReference type="Proteomes" id="UP000178859">
    <property type="component" value="Unassembled WGS sequence"/>
</dbReference>
<feature type="active site" description="Proton acceptor; specific for L-alanine" evidence="4">
    <location>
        <position position="288"/>
    </location>
</feature>
<dbReference type="InterPro" id="IPR011079">
    <property type="entry name" value="Ala_racemase_C"/>
</dbReference>
<keyword evidence="3 4" id="KW-0413">Isomerase</keyword>
<dbReference type="SMART" id="SM01005">
    <property type="entry name" value="Ala_racemase_C"/>
    <property type="match status" value="1"/>
</dbReference>
<sequence length="395" mass="44480">MSLTGEENLTKLSRKFFLMLKLLRFFKKEYQTLNIIEVSKSDLIHNYKYLSSLNRKVRIAPVVKSNGYGHGIINVARVLDNLNLPFFCVDSLYEAYQLQDVFVINKILVMGYTNPENFKIKKLPFSFAVFDLDSAKVLNKFQPDCKIHIFVDTGMHREGVQINELPKFLEEIKKLTNIKIEGLMSHLASSESKTDPIFASQIKQFKKAQEICKKLKVNPKWFHISATGGIVNPKTRSVIAEVSNLIRAGLALYGFSSTTFDPKLKPVLTLKTKIAQIKKVKKGDRVGYDGTYKTQKDLTVGVLPIGYYDGIDRRLSNKGWVIVDKIPCKILGRVSMNINSIDLSNVPNPQIGQEVVVFSPNSDDPNSIGNVAKICKTIPYDILISLAASTKRVLT</sequence>